<gene>
    <name evidence="2" type="ORF">GCM10017566_18260</name>
</gene>
<protein>
    <submittedName>
        <fullName evidence="2">Uncharacterized protein</fullName>
    </submittedName>
</protein>
<evidence type="ECO:0000256" key="1">
    <source>
        <dbReference type="SAM" id="SignalP"/>
    </source>
</evidence>
<dbReference type="EMBL" id="BNAV01000002">
    <property type="protein sequence ID" value="GHF45557.1"/>
    <property type="molecule type" value="Genomic_DNA"/>
</dbReference>
<keyword evidence="3" id="KW-1185">Reference proteome</keyword>
<reference evidence="2" key="2">
    <citation type="submission" date="2020-09" db="EMBL/GenBank/DDBJ databases">
        <authorList>
            <person name="Sun Q."/>
            <person name="Zhou Y."/>
        </authorList>
    </citation>
    <scope>NUCLEOTIDE SEQUENCE</scope>
    <source>
        <strain evidence="2">CGMCC 4.7679</strain>
    </source>
</reference>
<keyword evidence="1" id="KW-0732">Signal</keyword>
<accession>A0A8H9IY28</accession>
<sequence>MLRPARRLLLAASVVTLLLNVADPVCADQWGKAGEPAAFPHGQQVGADLRRATALDEDLVERARRADADHWRRYRRPISVETLRKQLRVGATKFDEQ</sequence>
<reference evidence="2" key="1">
    <citation type="journal article" date="2014" name="Int. J. Syst. Evol. Microbiol.">
        <title>Complete genome sequence of Corynebacterium casei LMG S-19264T (=DSM 44701T), isolated from a smear-ripened cheese.</title>
        <authorList>
            <consortium name="US DOE Joint Genome Institute (JGI-PGF)"/>
            <person name="Walter F."/>
            <person name="Albersmeier A."/>
            <person name="Kalinowski J."/>
            <person name="Ruckert C."/>
        </authorList>
    </citation>
    <scope>NUCLEOTIDE SEQUENCE</scope>
    <source>
        <strain evidence="2">CGMCC 4.7679</strain>
    </source>
</reference>
<comment type="caution">
    <text evidence="2">The sequence shown here is derived from an EMBL/GenBank/DDBJ whole genome shotgun (WGS) entry which is preliminary data.</text>
</comment>
<proteinExistence type="predicted"/>
<name>A0A8H9IY28_9PSEU</name>
<evidence type="ECO:0000313" key="2">
    <source>
        <dbReference type="EMBL" id="GHF45557.1"/>
    </source>
</evidence>
<organism evidence="2 3">
    <name type="scientific">Amycolatopsis bartoniae</name>
    <dbReference type="NCBI Taxonomy" id="941986"/>
    <lineage>
        <taxon>Bacteria</taxon>
        <taxon>Bacillati</taxon>
        <taxon>Actinomycetota</taxon>
        <taxon>Actinomycetes</taxon>
        <taxon>Pseudonocardiales</taxon>
        <taxon>Pseudonocardiaceae</taxon>
        <taxon>Amycolatopsis</taxon>
    </lineage>
</organism>
<feature type="signal peptide" evidence="1">
    <location>
        <begin position="1"/>
        <end position="27"/>
    </location>
</feature>
<feature type="chain" id="PRO_5034551849" evidence="1">
    <location>
        <begin position="28"/>
        <end position="97"/>
    </location>
</feature>
<evidence type="ECO:0000313" key="3">
    <source>
        <dbReference type="Proteomes" id="UP000658656"/>
    </source>
</evidence>
<dbReference type="AlphaFoldDB" id="A0A8H9IY28"/>
<dbReference type="Proteomes" id="UP000658656">
    <property type="component" value="Unassembled WGS sequence"/>
</dbReference>